<dbReference type="AlphaFoldDB" id="A0AAN6YSB3"/>
<accession>A0AAN6YSB3</accession>
<keyword evidence="1" id="KW-0472">Membrane</keyword>
<dbReference type="Proteomes" id="UP001301958">
    <property type="component" value="Unassembled WGS sequence"/>
</dbReference>
<dbReference type="EMBL" id="MU865502">
    <property type="protein sequence ID" value="KAK4221942.1"/>
    <property type="molecule type" value="Genomic_DNA"/>
</dbReference>
<evidence type="ECO:0000313" key="3">
    <source>
        <dbReference type="EMBL" id="KAK4221942.1"/>
    </source>
</evidence>
<proteinExistence type="predicted"/>
<keyword evidence="4" id="KW-1185">Reference proteome</keyword>
<evidence type="ECO:0000259" key="2">
    <source>
        <dbReference type="Pfam" id="PF06985"/>
    </source>
</evidence>
<dbReference type="InterPro" id="IPR010730">
    <property type="entry name" value="HET"/>
</dbReference>
<organism evidence="3 4">
    <name type="scientific">Podospora fimiseda</name>
    <dbReference type="NCBI Taxonomy" id="252190"/>
    <lineage>
        <taxon>Eukaryota</taxon>
        <taxon>Fungi</taxon>
        <taxon>Dikarya</taxon>
        <taxon>Ascomycota</taxon>
        <taxon>Pezizomycotina</taxon>
        <taxon>Sordariomycetes</taxon>
        <taxon>Sordariomycetidae</taxon>
        <taxon>Sordariales</taxon>
        <taxon>Podosporaceae</taxon>
        <taxon>Podospora</taxon>
    </lineage>
</organism>
<evidence type="ECO:0000256" key="1">
    <source>
        <dbReference type="SAM" id="Phobius"/>
    </source>
</evidence>
<feature type="domain" description="Heterokaryon incompatibility" evidence="2">
    <location>
        <begin position="56"/>
        <end position="242"/>
    </location>
</feature>
<dbReference type="InterPro" id="IPR052895">
    <property type="entry name" value="HetReg/Transcr_Mod"/>
</dbReference>
<dbReference type="PANTHER" id="PTHR24148:SF64">
    <property type="entry name" value="HETEROKARYON INCOMPATIBILITY DOMAIN-CONTAINING PROTEIN"/>
    <property type="match status" value="1"/>
</dbReference>
<feature type="transmembrane region" description="Helical" evidence="1">
    <location>
        <begin position="397"/>
        <end position="417"/>
    </location>
</feature>
<name>A0AAN6YSB3_9PEZI</name>
<feature type="transmembrane region" description="Helical" evidence="1">
    <location>
        <begin position="364"/>
        <end position="385"/>
    </location>
</feature>
<keyword evidence="1" id="KW-1133">Transmembrane helix</keyword>
<reference evidence="3" key="1">
    <citation type="journal article" date="2023" name="Mol. Phylogenet. Evol.">
        <title>Genome-scale phylogeny and comparative genomics of the fungal order Sordariales.</title>
        <authorList>
            <person name="Hensen N."/>
            <person name="Bonometti L."/>
            <person name="Westerberg I."/>
            <person name="Brannstrom I.O."/>
            <person name="Guillou S."/>
            <person name="Cros-Aarteil S."/>
            <person name="Calhoun S."/>
            <person name="Haridas S."/>
            <person name="Kuo A."/>
            <person name="Mondo S."/>
            <person name="Pangilinan J."/>
            <person name="Riley R."/>
            <person name="LaButti K."/>
            <person name="Andreopoulos B."/>
            <person name="Lipzen A."/>
            <person name="Chen C."/>
            <person name="Yan M."/>
            <person name="Daum C."/>
            <person name="Ng V."/>
            <person name="Clum A."/>
            <person name="Steindorff A."/>
            <person name="Ohm R.A."/>
            <person name="Martin F."/>
            <person name="Silar P."/>
            <person name="Natvig D.O."/>
            <person name="Lalanne C."/>
            <person name="Gautier V."/>
            <person name="Ament-Velasquez S.L."/>
            <person name="Kruys A."/>
            <person name="Hutchinson M.I."/>
            <person name="Powell A.J."/>
            <person name="Barry K."/>
            <person name="Miller A.N."/>
            <person name="Grigoriev I.V."/>
            <person name="Debuchy R."/>
            <person name="Gladieux P."/>
            <person name="Hiltunen Thoren M."/>
            <person name="Johannesson H."/>
        </authorList>
    </citation>
    <scope>NUCLEOTIDE SEQUENCE</scope>
    <source>
        <strain evidence="3">CBS 990.96</strain>
    </source>
</reference>
<comment type="caution">
    <text evidence="3">The sequence shown here is derived from an EMBL/GenBank/DDBJ whole genome shotgun (WGS) entry which is preliminary data.</text>
</comment>
<dbReference type="PANTHER" id="PTHR24148">
    <property type="entry name" value="ANKYRIN REPEAT DOMAIN-CONTAINING PROTEIN 39 HOMOLOG-RELATED"/>
    <property type="match status" value="1"/>
</dbReference>
<sequence length="814" mass="91997">MSSPNLPQSPAQLYADLPLPPGSRSIRVLDLDTASDPDSDLTASIGVAVLDESLHFLALSYVWGSPTTTPDGQPAPSILLRDLNNQDSFSVRLNITPNCQAALKEIRNCARTKGVSIWVDAICINQGDDDEKVDQIPLMQDIYSFSSEVAIWLGDGNSESDLGMDYLNCLARWGQKLPLSVWAAKDESGWKDGIEHFERQYWDDFKFRLRTYFSPPRHLRTDINLDQVLNREWSHRSWTFQEIILARQAFIICGHKIIDWGDLASVISILSNSRQNHVWKGHFRRQVTLSPAVLIHWRSIIELWFAFPRKQYNIPLDGDNRVAKDPERVIVPLLGQNMVSFEDLFHTQKDFGSNLLRSLTSRTLPLIIGTVGVLIGLVFMPTLVLKIIPNATAFWKAFTVLSLLAVTFLAVGVAAWWREVSGGRRQIWIKKSSSGGNNRQKSIEGTLDGIRTGLRERNATMPQDKTISISGMLTTVGATPSAPNYKTSVEETYRTFVQDLVKWLPAAMYILMDAGGEQNYTTSWLPDWTTPRPSAWLTSKYKFGMKTTATALHKNPHFQILPSGALEVKGGKIGRVVALTEATAFSSTEGLSDEQLESVNESNIAAYLKWHQIVKSKLMIPQQRHERWTVEALQATADRFDRQAFHFVALEGMVRSVKLREYEWPCTEIQRRRWSRLLRVLEAYSVDHVPDDGFSVKSLMGEIRYPETDLFEMIERLVRDKRNLFMMESEPGSRVNAGTKWFGSGPLGMMEGDEIFVLRGIPTPMALRRIKTGESEGSESTVMHKVIGAVLVDGWMVDTDHEYDYETFGDIHLV</sequence>
<dbReference type="Pfam" id="PF06985">
    <property type="entry name" value="HET"/>
    <property type="match status" value="1"/>
</dbReference>
<protein>
    <submittedName>
        <fullName evidence="3">Heterokaryon incompatibility protein-domain-containing protein</fullName>
    </submittedName>
</protein>
<evidence type="ECO:0000313" key="4">
    <source>
        <dbReference type="Proteomes" id="UP001301958"/>
    </source>
</evidence>
<reference evidence="3" key="2">
    <citation type="submission" date="2023-05" db="EMBL/GenBank/DDBJ databases">
        <authorList>
            <consortium name="Lawrence Berkeley National Laboratory"/>
            <person name="Steindorff A."/>
            <person name="Hensen N."/>
            <person name="Bonometti L."/>
            <person name="Westerberg I."/>
            <person name="Brannstrom I.O."/>
            <person name="Guillou S."/>
            <person name="Cros-Aarteil S."/>
            <person name="Calhoun S."/>
            <person name="Haridas S."/>
            <person name="Kuo A."/>
            <person name="Mondo S."/>
            <person name="Pangilinan J."/>
            <person name="Riley R."/>
            <person name="Labutti K."/>
            <person name="Andreopoulos B."/>
            <person name="Lipzen A."/>
            <person name="Chen C."/>
            <person name="Yanf M."/>
            <person name="Daum C."/>
            <person name="Ng V."/>
            <person name="Clum A."/>
            <person name="Ohm R."/>
            <person name="Martin F."/>
            <person name="Silar P."/>
            <person name="Natvig D."/>
            <person name="Lalanne C."/>
            <person name="Gautier V."/>
            <person name="Ament-Velasquez S.L."/>
            <person name="Kruys A."/>
            <person name="Hutchinson M.I."/>
            <person name="Powell A.J."/>
            <person name="Barry K."/>
            <person name="Miller A.N."/>
            <person name="Grigoriev I.V."/>
            <person name="Debuchy R."/>
            <person name="Gladieux P."/>
            <person name="Thoren M.H."/>
            <person name="Johannesson H."/>
        </authorList>
    </citation>
    <scope>NUCLEOTIDE SEQUENCE</scope>
    <source>
        <strain evidence="3">CBS 990.96</strain>
    </source>
</reference>
<gene>
    <name evidence="3" type="ORF">QBC38DRAFT_107855</name>
</gene>
<keyword evidence="1" id="KW-0812">Transmembrane</keyword>